<dbReference type="AntiFam" id="ANF00041">
    <property type="entry name" value="Antisense to RNaseP"/>
</dbReference>
<evidence type="ECO:0000313" key="1">
    <source>
        <dbReference type="EMBL" id="CAM74630.1"/>
    </source>
</evidence>
<name>A4TVH3_9PROT</name>
<organism evidence="1">
    <name type="scientific">Magnetospirillum gryphiswaldense</name>
    <dbReference type="NCBI Taxonomy" id="55518"/>
    <lineage>
        <taxon>Bacteria</taxon>
        <taxon>Pseudomonadati</taxon>
        <taxon>Pseudomonadota</taxon>
        <taxon>Alphaproteobacteria</taxon>
        <taxon>Rhodospirillales</taxon>
        <taxon>Rhodospirillaceae</taxon>
        <taxon>Magnetospirillum</taxon>
    </lineage>
</organism>
<accession>A4TVH3</accession>
<gene>
    <name evidence="1" type="ORF">MGR_0066</name>
</gene>
<dbReference type="AlphaFoldDB" id="A4TVH3"/>
<proteinExistence type="predicted"/>
<sequence>MFENCSQPSAPAIGRFRCDGMGWGKGGICARRPVSRVLSHGYPWRRPFIWDVRYRTPHATDPGDYAKARLVPAKRPKTVAPIWSCSRWGLPCRSRCRVRGALLPHPFTLTAADSGGLLSVALSLGSPPPDVIRHRASVEPGLSSPHVAVQGGRPAVWRGRIVAITAGGVKDGVTTVNKENFIQKSLVFTVSAIG</sequence>
<dbReference type="AntiFam" id="ANF00045">
    <property type="entry name" value="Antisense to RNaseP"/>
</dbReference>
<reference evidence="1" key="1">
    <citation type="journal article" date="2007" name="J. Bacteriol.">
        <title>Comparative genome analysis of four magnetotactic bacteria reveals a complex set of group-specific genes implicated in magnetosome biomineralization and function.</title>
        <authorList>
            <person name="Richter M."/>
            <person name="Kube M."/>
            <person name="Bazylinski D.A."/>
            <person name="Lombardot T."/>
            <person name="Gloeckner F.O."/>
            <person name="Reinhardt R."/>
            <person name="Schueler D."/>
        </authorList>
    </citation>
    <scope>NUCLEOTIDE SEQUENCE</scope>
    <source>
        <strain evidence="1">MSR-1</strain>
    </source>
</reference>
<dbReference type="EMBL" id="CU459003">
    <property type="protein sequence ID" value="CAM74630.1"/>
    <property type="molecule type" value="Genomic_DNA"/>
</dbReference>
<protein>
    <submittedName>
        <fullName evidence="1">Uncharacterized protein</fullName>
    </submittedName>
</protein>